<reference evidence="1 2" key="1">
    <citation type="submission" date="2015-08" db="EMBL/GenBank/DDBJ databases">
        <title>Genome sequencing of Penicillium nordicum.</title>
        <authorList>
            <person name="Nguyen H.D."/>
            <person name="Seifert K.A."/>
        </authorList>
    </citation>
    <scope>NUCLEOTIDE SEQUENCE [LARGE SCALE GENOMIC DNA]</scope>
    <source>
        <strain evidence="1 2">DAOMC 185683</strain>
    </source>
</reference>
<dbReference type="AlphaFoldDB" id="A0A0M9WF96"/>
<evidence type="ECO:0000313" key="2">
    <source>
        <dbReference type="Proteomes" id="UP000037696"/>
    </source>
</evidence>
<proteinExistence type="predicted"/>
<protein>
    <submittedName>
        <fullName evidence="1">Uncharacterized protein</fullName>
    </submittedName>
</protein>
<name>A0A0M9WF96_9EURO</name>
<dbReference type="Proteomes" id="UP000037696">
    <property type="component" value="Unassembled WGS sequence"/>
</dbReference>
<comment type="caution">
    <text evidence="1">The sequence shown here is derived from an EMBL/GenBank/DDBJ whole genome shotgun (WGS) entry which is preliminary data.</text>
</comment>
<sequence>MWPIDLAQPVWPPKYEPVLQHTDSRVISHKDEIADRILFKELTAQTCKFPSASLTFVFCMRPKLHLEISNLTAT</sequence>
<accession>A0A0M9WF96</accession>
<gene>
    <name evidence="1" type="ORF">ACN38_g6454</name>
</gene>
<evidence type="ECO:0000313" key="1">
    <source>
        <dbReference type="EMBL" id="KOS42663.1"/>
    </source>
</evidence>
<dbReference type="EMBL" id="LHQQ01000100">
    <property type="protein sequence ID" value="KOS42663.1"/>
    <property type="molecule type" value="Genomic_DNA"/>
</dbReference>
<keyword evidence="2" id="KW-1185">Reference proteome</keyword>
<organism evidence="1 2">
    <name type="scientific">Penicillium nordicum</name>
    <dbReference type="NCBI Taxonomy" id="229535"/>
    <lineage>
        <taxon>Eukaryota</taxon>
        <taxon>Fungi</taxon>
        <taxon>Dikarya</taxon>
        <taxon>Ascomycota</taxon>
        <taxon>Pezizomycotina</taxon>
        <taxon>Eurotiomycetes</taxon>
        <taxon>Eurotiomycetidae</taxon>
        <taxon>Eurotiales</taxon>
        <taxon>Aspergillaceae</taxon>
        <taxon>Penicillium</taxon>
    </lineage>
</organism>